<feature type="non-terminal residue" evidence="1">
    <location>
        <position position="71"/>
    </location>
</feature>
<feature type="non-terminal residue" evidence="1">
    <location>
        <position position="1"/>
    </location>
</feature>
<reference evidence="1 2" key="1">
    <citation type="journal article" date="2021" name="BMC Genomics">
        <title>Datura genome reveals duplications of psychoactive alkaloid biosynthetic genes and high mutation rate following tissue culture.</title>
        <authorList>
            <person name="Rajewski A."/>
            <person name="Carter-House D."/>
            <person name="Stajich J."/>
            <person name="Litt A."/>
        </authorList>
    </citation>
    <scope>NUCLEOTIDE SEQUENCE [LARGE SCALE GENOMIC DNA]</scope>
    <source>
        <strain evidence="1">AR-01</strain>
    </source>
</reference>
<name>A0ABS8S1H3_DATST</name>
<evidence type="ECO:0000313" key="2">
    <source>
        <dbReference type="Proteomes" id="UP000823775"/>
    </source>
</evidence>
<protein>
    <submittedName>
        <fullName evidence="1">Uncharacterized protein</fullName>
    </submittedName>
</protein>
<proteinExistence type="predicted"/>
<accession>A0ABS8S1H3</accession>
<dbReference type="Proteomes" id="UP000823775">
    <property type="component" value="Unassembled WGS sequence"/>
</dbReference>
<gene>
    <name evidence="1" type="ORF">HAX54_018145</name>
</gene>
<comment type="caution">
    <text evidence="1">The sequence shown here is derived from an EMBL/GenBank/DDBJ whole genome shotgun (WGS) entry which is preliminary data.</text>
</comment>
<sequence>FWNEGEEIGLRKVKIEIFNTTGHTSAASSEVHCHASATRGTWHRPFNAMQCVAQQEFGAMPCARRRPSSRM</sequence>
<keyword evidence="2" id="KW-1185">Reference proteome</keyword>
<evidence type="ECO:0000313" key="1">
    <source>
        <dbReference type="EMBL" id="MCD7452792.1"/>
    </source>
</evidence>
<organism evidence="1 2">
    <name type="scientific">Datura stramonium</name>
    <name type="common">Jimsonweed</name>
    <name type="synonym">Common thornapple</name>
    <dbReference type="NCBI Taxonomy" id="4076"/>
    <lineage>
        <taxon>Eukaryota</taxon>
        <taxon>Viridiplantae</taxon>
        <taxon>Streptophyta</taxon>
        <taxon>Embryophyta</taxon>
        <taxon>Tracheophyta</taxon>
        <taxon>Spermatophyta</taxon>
        <taxon>Magnoliopsida</taxon>
        <taxon>eudicotyledons</taxon>
        <taxon>Gunneridae</taxon>
        <taxon>Pentapetalae</taxon>
        <taxon>asterids</taxon>
        <taxon>lamiids</taxon>
        <taxon>Solanales</taxon>
        <taxon>Solanaceae</taxon>
        <taxon>Solanoideae</taxon>
        <taxon>Datureae</taxon>
        <taxon>Datura</taxon>
    </lineage>
</organism>
<dbReference type="EMBL" id="JACEIK010000223">
    <property type="protein sequence ID" value="MCD7452792.1"/>
    <property type="molecule type" value="Genomic_DNA"/>
</dbReference>